<evidence type="ECO:0000313" key="2">
    <source>
        <dbReference type="EMBL" id="SCB79601.1"/>
    </source>
</evidence>
<evidence type="ECO:0000256" key="1">
    <source>
        <dbReference type="SAM" id="Phobius"/>
    </source>
</evidence>
<dbReference type="EMBL" id="FMAU01000001">
    <property type="protein sequence ID" value="SCB79601.1"/>
    <property type="molecule type" value="Genomic_DNA"/>
</dbReference>
<keyword evidence="1" id="KW-0472">Membrane</keyword>
<sequence>MGFIITFLAIWLCSFIIARLLSPFGKTLWRNDLAITCAQALIITLLLVSFSN</sequence>
<dbReference type="Proteomes" id="UP000181997">
    <property type="component" value="Unassembled WGS sequence"/>
</dbReference>
<keyword evidence="1" id="KW-1133">Transmembrane helix</keyword>
<feature type="transmembrane region" description="Helical" evidence="1">
    <location>
        <begin position="33"/>
        <end position="50"/>
    </location>
</feature>
<keyword evidence="3" id="KW-1185">Reference proteome</keyword>
<dbReference type="AlphaFoldDB" id="A0A1C3ZB66"/>
<organism evidence="2 3">
    <name type="scientific">[Bacillus] enclensis</name>
    <dbReference type="NCBI Taxonomy" id="1402860"/>
    <lineage>
        <taxon>Bacteria</taxon>
        <taxon>Bacillati</taxon>
        <taxon>Bacillota</taxon>
        <taxon>Bacilli</taxon>
        <taxon>Bacillales</taxon>
        <taxon>Bacillaceae</taxon>
        <taxon>Rossellomorea</taxon>
    </lineage>
</organism>
<gene>
    <name evidence="2" type="ORF">GA0061094_0549</name>
</gene>
<accession>A0A1C3ZB66</accession>
<protein>
    <submittedName>
        <fullName evidence="2">Uncharacterized protein</fullName>
    </submittedName>
</protein>
<keyword evidence="1" id="KW-0812">Transmembrane</keyword>
<name>A0A1C3ZB66_9BACI</name>
<reference evidence="3" key="1">
    <citation type="submission" date="2016-08" db="EMBL/GenBank/DDBJ databases">
        <authorList>
            <person name="Varghese N."/>
            <person name="Submissions Spin"/>
        </authorList>
    </citation>
    <scope>NUCLEOTIDE SEQUENCE [LARGE SCALE GENOMIC DNA]</scope>
    <source>
        <strain evidence="3">SGD-1123</strain>
    </source>
</reference>
<proteinExistence type="predicted"/>
<evidence type="ECO:0000313" key="3">
    <source>
        <dbReference type="Proteomes" id="UP000181997"/>
    </source>
</evidence>